<comment type="subunit">
    <text evidence="7">Homodimer.</text>
</comment>
<evidence type="ECO:0000256" key="4">
    <source>
        <dbReference type="ARBA" id="ARBA00022840"/>
    </source>
</evidence>
<organism evidence="9 10">
    <name type="scientific">Alteraurantiacibacter lauratis</name>
    <dbReference type="NCBI Taxonomy" id="2054627"/>
    <lineage>
        <taxon>Bacteria</taxon>
        <taxon>Pseudomonadati</taxon>
        <taxon>Pseudomonadota</taxon>
        <taxon>Alphaproteobacteria</taxon>
        <taxon>Sphingomonadales</taxon>
        <taxon>Erythrobacteraceae</taxon>
        <taxon>Alteraurantiacibacter</taxon>
    </lineage>
</organism>
<keyword evidence="6 7" id="KW-0030">Aminoacyl-tRNA synthetase</keyword>
<feature type="binding site" evidence="7">
    <location>
        <position position="179"/>
    </location>
    <ligand>
        <name>L-aspartate</name>
        <dbReference type="ChEBI" id="CHEBI:29991"/>
    </ligand>
</feature>
<dbReference type="InterPro" id="IPR004524">
    <property type="entry name" value="Asp-tRNA-ligase_1"/>
</dbReference>
<evidence type="ECO:0000256" key="7">
    <source>
        <dbReference type="HAMAP-Rule" id="MF_00044"/>
    </source>
</evidence>
<feature type="region of interest" description="Aspartate" evidence="7">
    <location>
        <begin position="203"/>
        <end position="206"/>
    </location>
</feature>
<dbReference type="InterPro" id="IPR004115">
    <property type="entry name" value="GAD-like_sf"/>
</dbReference>
<feature type="domain" description="Aminoacyl-transfer RNA synthetases class-II family profile" evidence="8">
    <location>
        <begin position="149"/>
        <end position="563"/>
    </location>
</feature>
<dbReference type="InterPro" id="IPR047089">
    <property type="entry name" value="Asp-tRNA-ligase_1_N"/>
</dbReference>
<keyword evidence="10" id="KW-1185">Reference proteome</keyword>
<dbReference type="PANTHER" id="PTHR22594">
    <property type="entry name" value="ASPARTYL/LYSYL-TRNA SYNTHETASE"/>
    <property type="match status" value="1"/>
</dbReference>
<sequence length="597" mass="65830">MPESLHAYRTHTCAALGAANVGETVRLSGWVHRKRDHGGVLFVDLRDHYGITQIVADSDSAALPVLEGLRLESVVTIDGEVKARDAATVNPNLSTGAIEVFARGVKVLSRAEELPLPVAGEQEYPEDIRLRYRFLDLRRETLHANIVTRTKIISDMRRRMEAAGFTEYSTPILTASSPEGARDFLVPSRIHAGKFYALPQAPQQYKQLLMVAGFDRYFQIAPCFRDEDPRADRLPGEFYQLDLEMSFVTQEEVWETMEPVIGGVFEAFAKGKPVTPVGSFPRIPYAKAMLDYGSDKPDLRNPIIIKDVTQHFVDSGFGIFAGIVAAGGTIRAIPAPGAGAGSRKFFDDMNNWARGEGYSGLGYINIKDGVPGGPIAKNHGEERTAELIAALGLGENDGVFFAAGKEEQAAKLAGLARTRVAEQLDLIDKDRFELCWIVDFPFYEWDEDNKKIEFSHNPFSMPQGGMEALTSQDPLTIKAYQYDLVCNGYEIASGSIRNENPETMVKAFEITGLTKADVEERFGGLYRAFQYGAPPHGGMAAGVDRIVMLLCGAQNLREITLFPMNQRAEDLLMGAPSPAEPKQLRELHIRVVEPPKG</sequence>
<dbReference type="Gene3D" id="3.30.930.10">
    <property type="entry name" value="Bira Bifunctional Protein, Domain 2"/>
    <property type="match status" value="1"/>
</dbReference>
<keyword evidence="5 7" id="KW-0648">Protein biosynthesis</keyword>
<dbReference type="EMBL" id="JBHRSU010000031">
    <property type="protein sequence ID" value="MFC3101234.1"/>
    <property type="molecule type" value="Genomic_DNA"/>
</dbReference>
<evidence type="ECO:0000313" key="10">
    <source>
        <dbReference type="Proteomes" id="UP001595378"/>
    </source>
</evidence>
<dbReference type="Gene3D" id="3.30.1360.30">
    <property type="entry name" value="GAD-like domain"/>
    <property type="match status" value="1"/>
</dbReference>
<dbReference type="NCBIfam" id="NF001750">
    <property type="entry name" value="PRK00476.1"/>
    <property type="match status" value="1"/>
</dbReference>
<dbReference type="InterPro" id="IPR004365">
    <property type="entry name" value="NA-bd_OB_tRNA"/>
</dbReference>
<feature type="binding site" evidence="7">
    <location>
        <position position="497"/>
    </location>
    <ligand>
        <name>L-aspartate</name>
        <dbReference type="ChEBI" id="CHEBI:29991"/>
    </ligand>
</feature>
<dbReference type="Proteomes" id="UP001595378">
    <property type="component" value="Unassembled WGS sequence"/>
</dbReference>
<dbReference type="InterPro" id="IPR004364">
    <property type="entry name" value="Aa-tRNA-synt_II"/>
</dbReference>
<gene>
    <name evidence="7 9" type="primary">aspS</name>
    <name evidence="9" type="ORF">ACFODK_10060</name>
</gene>
<dbReference type="Pfam" id="PF01336">
    <property type="entry name" value="tRNA_anti-codon"/>
    <property type="match status" value="1"/>
</dbReference>
<keyword evidence="2 7" id="KW-0436">Ligase</keyword>
<comment type="similarity">
    <text evidence="1 7">Belongs to the class-II aminoacyl-tRNA synthetase family. Type 1 subfamily.</text>
</comment>
<dbReference type="Pfam" id="PF00152">
    <property type="entry name" value="tRNA-synt_2"/>
    <property type="match status" value="1"/>
</dbReference>
<dbReference type="InterPro" id="IPR006195">
    <property type="entry name" value="aa-tRNA-synth_II"/>
</dbReference>
<dbReference type="InterPro" id="IPR029351">
    <property type="entry name" value="GAD_dom"/>
</dbReference>
<dbReference type="PRINTS" id="PR01042">
    <property type="entry name" value="TRNASYNTHASP"/>
</dbReference>
<comment type="caution">
    <text evidence="7">Lacks conserved residue(s) required for the propagation of feature annotation.</text>
</comment>
<keyword evidence="7" id="KW-0963">Cytoplasm</keyword>
<evidence type="ECO:0000256" key="1">
    <source>
        <dbReference type="ARBA" id="ARBA00006303"/>
    </source>
</evidence>
<dbReference type="HAMAP" id="MF_00044">
    <property type="entry name" value="Asp_tRNA_synth_type1"/>
    <property type="match status" value="1"/>
</dbReference>
<dbReference type="SUPFAM" id="SSF55681">
    <property type="entry name" value="Class II aaRS and biotin synthetases"/>
    <property type="match status" value="1"/>
</dbReference>
<keyword evidence="3 7" id="KW-0547">Nucleotide-binding</keyword>
<evidence type="ECO:0000256" key="2">
    <source>
        <dbReference type="ARBA" id="ARBA00022598"/>
    </source>
</evidence>
<keyword evidence="4 7" id="KW-0067">ATP-binding</keyword>
<dbReference type="SUPFAM" id="SSF55261">
    <property type="entry name" value="GAD domain-like"/>
    <property type="match status" value="1"/>
</dbReference>
<name>A0ABV7EHA8_9SPHN</name>
<evidence type="ECO:0000256" key="3">
    <source>
        <dbReference type="ARBA" id="ARBA00022741"/>
    </source>
</evidence>
<feature type="binding site" evidence="7">
    <location>
        <position position="225"/>
    </location>
    <ligand>
        <name>L-aspartate</name>
        <dbReference type="ChEBI" id="CHEBI:29991"/>
    </ligand>
</feature>
<dbReference type="GO" id="GO:0004815">
    <property type="term" value="F:aspartate-tRNA ligase activity"/>
    <property type="evidence" value="ECO:0007669"/>
    <property type="project" value="UniProtKB-EC"/>
</dbReference>
<dbReference type="InterPro" id="IPR045864">
    <property type="entry name" value="aa-tRNA-synth_II/BPL/LPL"/>
</dbReference>
<dbReference type="InterPro" id="IPR012340">
    <property type="entry name" value="NA-bd_OB-fold"/>
</dbReference>
<reference evidence="10" key="1">
    <citation type="journal article" date="2019" name="Int. J. Syst. Evol. Microbiol.">
        <title>The Global Catalogue of Microorganisms (GCM) 10K type strain sequencing project: providing services to taxonomists for standard genome sequencing and annotation.</title>
        <authorList>
            <consortium name="The Broad Institute Genomics Platform"/>
            <consortium name="The Broad Institute Genome Sequencing Center for Infectious Disease"/>
            <person name="Wu L."/>
            <person name="Ma J."/>
        </authorList>
    </citation>
    <scope>NUCLEOTIDE SEQUENCE [LARGE SCALE GENOMIC DNA]</scope>
    <source>
        <strain evidence="10">KCTC 52606</strain>
    </source>
</reference>
<dbReference type="CDD" id="cd00777">
    <property type="entry name" value="AspRS_core"/>
    <property type="match status" value="1"/>
</dbReference>
<dbReference type="InterPro" id="IPR002312">
    <property type="entry name" value="Asp/Asn-tRNA-synth_IIb"/>
</dbReference>
<evidence type="ECO:0000259" key="8">
    <source>
        <dbReference type="PROSITE" id="PS50862"/>
    </source>
</evidence>
<feature type="binding site" evidence="7">
    <location>
        <begin position="225"/>
        <end position="227"/>
    </location>
    <ligand>
        <name>ATP</name>
        <dbReference type="ChEBI" id="CHEBI:30616"/>
    </ligand>
</feature>
<dbReference type="PROSITE" id="PS50862">
    <property type="entry name" value="AA_TRNA_LIGASE_II"/>
    <property type="match status" value="1"/>
</dbReference>
<evidence type="ECO:0000256" key="6">
    <source>
        <dbReference type="ARBA" id="ARBA00023146"/>
    </source>
</evidence>
<dbReference type="InterPro" id="IPR047090">
    <property type="entry name" value="AspRS_core"/>
</dbReference>
<feature type="binding site" evidence="7">
    <location>
        <position position="456"/>
    </location>
    <ligand>
        <name>L-aspartate</name>
        <dbReference type="ChEBI" id="CHEBI:29991"/>
    </ligand>
</feature>
<proteinExistence type="inferred from homology"/>
<dbReference type="NCBIfam" id="TIGR00459">
    <property type="entry name" value="aspS_bact"/>
    <property type="match status" value="1"/>
</dbReference>
<comment type="function">
    <text evidence="7">Aspartyl-tRNA synthetase with relaxed tRNA specificity since it is able to aspartylate not only its cognate tRNA(Asp) but also tRNA(Asn). Reaction proceeds in two steps: L-aspartate is first activated by ATP to form Asp-AMP and then transferred to the acceptor end of tRNA(Asp/Asn).</text>
</comment>
<comment type="subcellular location">
    <subcellularLocation>
        <location evidence="7">Cytoplasm</location>
    </subcellularLocation>
</comment>
<evidence type="ECO:0000313" key="9">
    <source>
        <dbReference type="EMBL" id="MFC3101234.1"/>
    </source>
</evidence>
<accession>A0ABV7EHA8</accession>
<dbReference type="EC" id="6.1.1.23" evidence="7"/>
<comment type="caution">
    <text evidence="9">The sequence shown here is derived from an EMBL/GenBank/DDBJ whole genome shotgun (WGS) entry which is preliminary data.</text>
</comment>
<dbReference type="RefSeq" id="WP_336919541.1">
    <property type="nucleotide sequence ID" value="NZ_JBANRN010000010.1"/>
</dbReference>
<dbReference type="Pfam" id="PF02938">
    <property type="entry name" value="GAD"/>
    <property type="match status" value="1"/>
</dbReference>
<feature type="binding site" evidence="7">
    <location>
        <begin position="542"/>
        <end position="545"/>
    </location>
    <ligand>
        <name>ATP</name>
        <dbReference type="ChEBI" id="CHEBI:30616"/>
    </ligand>
</feature>
<comment type="catalytic activity">
    <reaction evidence="7">
        <text>tRNA(Asx) + L-aspartate + ATP = L-aspartyl-tRNA(Asx) + AMP + diphosphate</text>
        <dbReference type="Rhea" id="RHEA:18349"/>
        <dbReference type="Rhea" id="RHEA-COMP:9710"/>
        <dbReference type="Rhea" id="RHEA-COMP:9711"/>
        <dbReference type="ChEBI" id="CHEBI:29991"/>
        <dbReference type="ChEBI" id="CHEBI:30616"/>
        <dbReference type="ChEBI" id="CHEBI:33019"/>
        <dbReference type="ChEBI" id="CHEBI:78442"/>
        <dbReference type="ChEBI" id="CHEBI:78516"/>
        <dbReference type="ChEBI" id="CHEBI:456215"/>
        <dbReference type="EC" id="6.1.1.23"/>
    </reaction>
</comment>
<protein>
    <recommendedName>
        <fullName evidence="7">Aspartate--tRNA(Asp/Asn) ligase</fullName>
        <ecNumber evidence="7">6.1.1.23</ecNumber>
    </recommendedName>
    <alternativeName>
        <fullName evidence="7">Aspartyl-tRNA synthetase</fullName>
        <shortName evidence="7">AspRS</shortName>
    </alternativeName>
    <alternativeName>
        <fullName evidence="7">Non-discriminating aspartyl-tRNA synthetase</fullName>
        <shortName evidence="7">ND-AspRS</shortName>
    </alternativeName>
</protein>
<dbReference type="Gene3D" id="2.40.50.140">
    <property type="entry name" value="Nucleic acid-binding proteins"/>
    <property type="match status" value="1"/>
</dbReference>
<dbReference type="SUPFAM" id="SSF50249">
    <property type="entry name" value="Nucleic acid-binding proteins"/>
    <property type="match status" value="1"/>
</dbReference>
<feature type="binding site" evidence="7">
    <location>
        <position position="490"/>
    </location>
    <ligand>
        <name>ATP</name>
        <dbReference type="ChEBI" id="CHEBI:30616"/>
    </ligand>
</feature>
<dbReference type="CDD" id="cd04317">
    <property type="entry name" value="EcAspRS_like_N"/>
    <property type="match status" value="1"/>
</dbReference>
<feature type="site" description="Important for tRNA non-discrimination" evidence="7">
    <location>
        <position position="37"/>
    </location>
</feature>
<evidence type="ECO:0000256" key="5">
    <source>
        <dbReference type="ARBA" id="ARBA00022917"/>
    </source>
</evidence>
<dbReference type="PANTHER" id="PTHR22594:SF5">
    <property type="entry name" value="ASPARTATE--TRNA LIGASE, MITOCHONDRIAL"/>
    <property type="match status" value="1"/>
</dbReference>